<feature type="domain" description="Enoyl reductase (ER)" evidence="1">
    <location>
        <begin position="16"/>
        <end position="352"/>
    </location>
</feature>
<dbReference type="Gene3D" id="3.90.180.10">
    <property type="entry name" value="Medium-chain alcohol dehydrogenases, catalytic domain"/>
    <property type="match status" value="1"/>
</dbReference>
<dbReference type="InterPro" id="IPR036291">
    <property type="entry name" value="NAD(P)-bd_dom_sf"/>
</dbReference>
<gene>
    <name evidence="2" type="ORF">D0Z07_2730</name>
</gene>
<name>A0A9P6VMB1_9HELO</name>
<comment type="caution">
    <text evidence="2">The sequence shown here is derived from an EMBL/GenBank/DDBJ whole genome shotgun (WGS) entry which is preliminary data.</text>
</comment>
<dbReference type="PANTHER" id="PTHR45033:SF1">
    <property type="entry name" value="OXIDOREDUCTASE (EUROFUNG)"/>
    <property type="match status" value="1"/>
</dbReference>
<dbReference type="CDD" id="cd08276">
    <property type="entry name" value="MDR7"/>
    <property type="match status" value="1"/>
</dbReference>
<accession>A0A9P6VMB1</accession>
<evidence type="ECO:0000313" key="2">
    <source>
        <dbReference type="EMBL" id="KAG0650961.1"/>
    </source>
</evidence>
<evidence type="ECO:0000259" key="1">
    <source>
        <dbReference type="SMART" id="SM00829"/>
    </source>
</evidence>
<dbReference type="Proteomes" id="UP000785200">
    <property type="component" value="Unassembled WGS sequence"/>
</dbReference>
<organism evidence="2 3">
    <name type="scientific">Hyphodiscus hymeniophilus</name>
    <dbReference type="NCBI Taxonomy" id="353542"/>
    <lineage>
        <taxon>Eukaryota</taxon>
        <taxon>Fungi</taxon>
        <taxon>Dikarya</taxon>
        <taxon>Ascomycota</taxon>
        <taxon>Pezizomycotina</taxon>
        <taxon>Leotiomycetes</taxon>
        <taxon>Helotiales</taxon>
        <taxon>Hyphodiscaceae</taxon>
        <taxon>Hyphodiscus</taxon>
    </lineage>
</organism>
<dbReference type="Gene3D" id="3.40.50.720">
    <property type="entry name" value="NAD(P)-binding Rossmann-like Domain"/>
    <property type="match status" value="1"/>
</dbReference>
<dbReference type="Pfam" id="PF00107">
    <property type="entry name" value="ADH_zinc_N"/>
    <property type="match status" value="1"/>
</dbReference>
<dbReference type="SUPFAM" id="SSF51735">
    <property type="entry name" value="NAD(P)-binding Rossmann-fold domains"/>
    <property type="match status" value="1"/>
</dbReference>
<sequence>MAKTISSRQWSSALDGISNLKLTTANIPFPIAGEVLVKINSVSLNYKDGETIEGLFNHHKAVSLPQSIIPCADAAGEILETGEDVTKWKKGDRVLSVSYPEYLTGKITQEMLGAGIGSSGKGVLCEYRIFKEDALVPTPAFLSDDEACTLQIAGTTAWMAMNGTRPLGSPGGKGEVILVQGTGGVSINGLLIAKASGAEVIITSGSDEKLARAKALGADHLINYRTTPDWDVEVLRATNGKGADIVFENGGAQTTAKSFNCVRFGGLINAIGYVSGKVDPADERMNINLQLIRRNATMVGMLNGPRDRFEEMLAFYERHQIRPVIDRVFSFEEAKQALQYLWSGSHFGKIVVRASS</sequence>
<reference evidence="2" key="1">
    <citation type="submission" date="2019-07" db="EMBL/GenBank/DDBJ databases">
        <title>Hyphodiscus hymeniophilus genome sequencing and assembly.</title>
        <authorList>
            <person name="Kramer G."/>
            <person name="Nodwell J."/>
        </authorList>
    </citation>
    <scope>NUCLEOTIDE SEQUENCE</scope>
    <source>
        <strain evidence="2">ATCC 34498</strain>
    </source>
</reference>
<keyword evidence="3" id="KW-1185">Reference proteome</keyword>
<dbReference type="InterPro" id="IPR011032">
    <property type="entry name" value="GroES-like_sf"/>
</dbReference>
<dbReference type="SMART" id="SM00829">
    <property type="entry name" value="PKS_ER"/>
    <property type="match status" value="1"/>
</dbReference>
<dbReference type="InterPro" id="IPR013154">
    <property type="entry name" value="ADH-like_N"/>
</dbReference>
<dbReference type="InterPro" id="IPR020843">
    <property type="entry name" value="ER"/>
</dbReference>
<dbReference type="EMBL" id="VNKQ01000005">
    <property type="protein sequence ID" value="KAG0650961.1"/>
    <property type="molecule type" value="Genomic_DNA"/>
</dbReference>
<protein>
    <submittedName>
        <fullName evidence="2">Zinc-type alcohol dehydrogenase</fullName>
    </submittedName>
</protein>
<dbReference type="SUPFAM" id="SSF50129">
    <property type="entry name" value="GroES-like"/>
    <property type="match status" value="1"/>
</dbReference>
<dbReference type="Pfam" id="PF08240">
    <property type="entry name" value="ADH_N"/>
    <property type="match status" value="1"/>
</dbReference>
<dbReference type="InterPro" id="IPR052711">
    <property type="entry name" value="Zinc_ADH-like"/>
</dbReference>
<dbReference type="InterPro" id="IPR013149">
    <property type="entry name" value="ADH-like_C"/>
</dbReference>
<proteinExistence type="predicted"/>
<dbReference type="AlphaFoldDB" id="A0A9P6VMB1"/>
<dbReference type="PANTHER" id="PTHR45033">
    <property type="match status" value="1"/>
</dbReference>
<dbReference type="GO" id="GO:0016491">
    <property type="term" value="F:oxidoreductase activity"/>
    <property type="evidence" value="ECO:0007669"/>
    <property type="project" value="InterPro"/>
</dbReference>
<evidence type="ECO:0000313" key="3">
    <source>
        <dbReference type="Proteomes" id="UP000785200"/>
    </source>
</evidence>
<dbReference type="OrthoDB" id="3509362at2759"/>